<proteinExistence type="predicted"/>
<name>A0A239TCN9_9STAP</name>
<organism evidence="1 2">
    <name type="scientific">Staphylococcus piscifermentans</name>
    <dbReference type="NCBI Taxonomy" id="70258"/>
    <lineage>
        <taxon>Bacteria</taxon>
        <taxon>Bacillati</taxon>
        <taxon>Bacillota</taxon>
        <taxon>Bacilli</taxon>
        <taxon>Bacillales</taxon>
        <taxon>Staphylococcaceae</taxon>
        <taxon>Staphylococcus</taxon>
    </lineage>
</organism>
<dbReference type="Proteomes" id="UP000321736">
    <property type="component" value="Unassembled WGS sequence"/>
</dbReference>
<comment type="caution">
    <text evidence="1">The sequence shown here is derived from an EMBL/GenBank/DDBJ whole genome shotgun (WGS) entry which is preliminary data.</text>
</comment>
<protein>
    <submittedName>
        <fullName evidence="1">Uncharacterized protein</fullName>
    </submittedName>
</protein>
<dbReference type="EMBL" id="BKAR01000042">
    <property type="protein sequence ID" value="GEP85734.1"/>
    <property type="molecule type" value="Genomic_DNA"/>
</dbReference>
<sequence length="65" mass="6965">MSAALVGAALKVVGKIYIGTRLDHLNSLFQLLDDPIYFVAGPIFVFPPMNGTNASGIVIEPSAFW</sequence>
<keyword evidence="2" id="KW-1185">Reference proteome</keyword>
<gene>
    <name evidence="1" type="ORF">SPI02_23190</name>
</gene>
<evidence type="ECO:0000313" key="1">
    <source>
        <dbReference type="EMBL" id="GEP85734.1"/>
    </source>
</evidence>
<accession>A0A239TCN9</accession>
<dbReference type="AlphaFoldDB" id="A0A239TCN9"/>
<evidence type="ECO:0000313" key="2">
    <source>
        <dbReference type="Proteomes" id="UP000321736"/>
    </source>
</evidence>
<reference evidence="1 2" key="1">
    <citation type="submission" date="2019-07" db="EMBL/GenBank/DDBJ databases">
        <title>Whole genome shotgun sequence of Staphylococcus piscifermentans NBRC 109625.</title>
        <authorList>
            <person name="Hosoyama A."/>
            <person name="Uohara A."/>
            <person name="Ohji S."/>
            <person name="Ichikawa N."/>
        </authorList>
    </citation>
    <scope>NUCLEOTIDE SEQUENCE [LARGE SCALE GENOMIC DNA]</scope>
    <source>
        <strain evidence="1 2">NBRC 109625</strain>
    </source>
</reference>